<evidence type="ECO:0000313" key="1">
    <source>
        <dbReference type="EnsemblPlants" id="MELO3C033979.2.1"/>
    </source>
</evidence>
<protein>
    <submittedName>
        <fullName evidence="1">Uncharacterized protein</fullName>
    </submittedName>
</protein>
<reference evidence="1" key="1">
    <citation type="submission" date="2023-03" db="UniProtKB">
        <authorList>
            <consortium name="EnsemblPlants"/>
        </authorList>
    </citation>
    <scope>IDENTIFICATION</scope>
</reference>
<accession>A0A9I9EHX2</accession>
<organism evidence="1">
    <name type="scientific">Cucumis melo</name>
    <name type="common">Muskmelon</name>
    <dbReference type="NCBI Taxonomy" id="3656"/>
    <lineage>
        <taxon>Eukaryota</taxon>
        <taxon>Viridiplantae</taxon>
        <taxon>Streptophyta</taxon>
        <taxon>Embryophyta</taxon>
        <taxon>Tracheophyta</taxon>
        <taxon>Spermatophyta</taxon>
        <taxon>Magnoliopsida</taxon>
        <taxon>eudicotyledons</taxon>
        <taxon>Gunneridae</taxon>
        <taxon>Pentapetalae</taxon>
        <taxon>rosids</taxon>
        <taxon>fabids</taxon>
        <taxon>Cucurbitales</taxon>
        <taxon>Cucurbitaceae</taxon>
        <taxon>Benincaseae</taxon>
        <taxon>Cucumis</taxon>
    </lineage>
</organism>
<sequence length="169" mass="19493">MNKIKFNVTILLNELQQFHNLTMDSFIPLANDDRKIPYFIPHHRSLSLLQTLFDDVSLFLANAHYKFPLSQKLSGRHLKELTKRHRYFSRRRCQPPAITVSLQGTSSPFAVSSSSPNIFVRCLEFICKPSDAPTRFQSSRRKRAHQISILRGRFVSCPMFLLLCSSGSH</sequence>
<dbReference type="AlphaFoldDB" id="A0A9I9EHX2"/>
<proteinExistence type="predicted"/>
<name>A0A9I9EHX2_CUCME</name>
<dbReference type="Gramene" id="MELO3C033979.2.1">
    <property type="protein sequence ID" value="MELO3C033979.2.1"/>
    <property type="gene ID" value="MELO3C033979.2"/>
</dbReference>
<dbReference type="EnsemblPlants" id="MELO3C033979.2.1">
    <property type="protein sequence ID" value="MELO3C033979.2.1"/>
    <property type="gene ID" value="MELO3C033979.2"/>
</dbReference>